<organism evidence="2 3">
    <name type="scientific">Vibrio genomosp. F6 str. FF-238</name>
    <dbReference type="NCBI Taxonomy" id="1191298"/>
    <lineage>
        <taxon>Bacteria</taxon>
        <taxon>Pseudomonadati</taxon>
        <taxon>Pseudomonadota</taxon>
        <taxon>Gammaproteobacteria</taxon>
        <taxon>Vibrionales</taxon>
        <taxon>Vibrionaceae</taxon>
        <taxon>Vibrio</taxon>
    </lineage>
</organism>
<dbReference type="Proteomes" id="UP000094165">
    <property type="component" value="Unassembled WGS sequence"/>
</dbReference>
<name>A0A1E5D7C0_9VIBR</name>
<dbReference type="InterPro" id="IPR031582">
    <property type="entry name" value="TadF"/>
</dbReference>
<evidence type="ECO:0000313" key="2">
    <source>
        <dbReference type="EMBL" id="OEE79575.1"/>
    </source>
</evidence>
<feature type="transmembrane region" description="Helical" evidence="1">
    <location>
        <begin position="13"/>
        <end position="32"/>
    </location>
</feature>
<evidence type="ECO:0000313" key="3">
    <source>
        <dbReference type="Proteomes" id="UP000094165"/>
    </source>
</evidence>
<keyword evidence="1" id="KW-0472">Membrane</keyword>
<gene>
    <name evidence="2" type="ORF">A130_11040</name>
</gene>
<accession>A0A1E5D7C0</accession>
<sequence>MVIKQKGSFSVELALVLVFFSSFLAIHINYTIAINKKGQLDRATYSLLSLLSERKQFYSGEINMCGFNGTHCNSEIKKVFDIAKNSMKRMVPSFDESELGLKVTQVSISSEDKLIVNSETSGNLDKCEFMDLSKMNLTKAKQLLPTTTRNRRLPMYHLSLCYVTPFNIIGAVRGDPMRIVSSSYAFARI</sequence>
<keyword evidence="3" id="KW-1185">Reference proteome</keyword>
<dbReference type="Pfam" id="PF16964">
    <property type="entry name" value="TadF"/>
    <property type="match status" value="1"/>
</dbReference>
<reference evidence="2 3" key="1">
    <citation type="journal article" date="2012" name="Science">
        <title>Ecological populations of bacteria act as socially cohesive units of antibiotic production and resistance.</title>
        <authorList>
            <person name="Cordero O.X."/>
            <person name="Wildschutte H."/>
            <person name="Kirkup B."/>
            <person name="Proehl S."/>
            <person name="Ngo L."/>
            <person name="Hussain F."/>
            <person name="Le Roux F."/>
            <person name="Mincer T."/>
            <person name="Polz M.F."/>
        </authorList>
    </citation>
    <scope>NUCLEOTIDE SEQUENCE [LARGE SCALE GENOMIC DNA]</scope>
    <source>
        <strain evidence="2 3">FF-238</strain>
    </source>
</reference>
<keyword evidence="1" id="KW-1133">Transmembrane helix</keyword>
<dbReference type="AlphaFoldDB" id="A0A1E5D7C0"/>
<dbReference type="EMBL" id="AJYW02000021">
    <property type="protein sequence ID" value="OEE79575.1"/>
    <property type="molecule type" value="Genomic_DNA"/>
</dbReference>
<comment type="caution">
    <text evidence="2">The sequence shown here is derived from an EMBL/GenBank/DDBJ whole genome shotgun (WGS) entry which is preliminary data.</text>
</comment>
<evidence type="ECO:0000256" key="1">
    <source>
        <dbReference type="SAM" id="Phobius"/>
    </source>
</evidence>
<dbReference type="RefSeq" id="WP_017053702.1">
    <property type="nucleotide sequence ID" value="NZ_AJYW02000021.1"/>
</dbReference>
<protein>
    <submittedName>
        <fullName evidence="2">Pilus assembly protein TadF</fullName>
    </submittedName>
</protein>
<keyword evidence="1" id="KW-0812">Transmembrane</keyword>
<proteinExistence type="predicted"/>